<proteinExistence type="predicted"/>
<gene>
    <name evidence="2" type="ORF">DdX_22279</name>
</gene>
<accession>A0AAD4MDT6</accession>
<reference evidence="2" key="1">
    <citation type="submission" date="2022-01" db="EMBL/GenBank/DDBJ databases">
        <title>Genome Sequence Resource for Two Populations of Ditylenchus destructor, the Migratory Endoparasitic Phytonematode.</title>
        <authorList>
            <person name="Zhang H."/>
            <person name="Lin R."/>
            <person name="Xie B."/>
        </authorList>
    </citation>
    <scope>NUCLEOTIDE SEQUENCE</scope>
    <source>
        <strain evidence="2">BazhouSP</strain>
    </source>
</reference>
<evidence type="ECO:0000313" key="2">
    <source>
        <dbReference type="EMBL" id="KAI1690817.1"/>
    </source>
</evidence>
<dbReference type="AlphaFoldDB" id="A0AAD4MDT6"/>
<dbReference type="EMBL" id="JAKKPZ010001081">
    <property type="protein sequence ID" value="KAI1690817.1"/>
    <property type="molecule type" value="Genomic_DNA"/>
</dbReference>
<keyword evidence="1" id="KW-0732">Signal</keyword>
<evidence type="ECO:0000313" key="3">
    <source>
        <dbReference type="Proteomes" id="UP001201812"/>
    </source>
</evidence>
<protein>
    <recommendedName>
        <fullName evidence="4">Conotoxin</fullName>
    </recommendedName>
</protein>
<sequence length="76" mass="8443">MAKLYVVFTLLVLILATSLSSSDGSKLHQAKFKSRMHGNHLVKRVARQMPICCSNRDGRSCCWGSNQQQPSSCECV</sequence>
<dbReference type="Proteomes" id="UP001201812">
    <property type="component" value="Unassembled WGS sequence"/>
</dbReference>
<keyword evidence="3" id="KW-1185">Reference proteome</keyword>
<name>A0AAD4MDT6_9BILA</name>
<feature type="chain" id="PRO_5042208145" description="Conotoxin" evidence="1">
    <location>
        <begin position="25"/>
        <end position="76"/>
    </location>
</feature>
<evidence type="ECO:0000256" key="1">
    <source>
        <dbReference type="SAM" id="SignalP"/>
    </source>
</evidence>
<organism evidence="2 3">
    <name type="scientific">Ditylenchus destructor</name>
    <dbReference type="NCBI Taxonomy" id="166010"/>
    <lineage>
        <taxon>Eukaryota</taxon>
        <taxon>Metazoa</taxon>
        <taxon>Ecdysozoa</taxon>
        <taxon>Nematoda</taxon>
        <taxon>Chromadorea</taxon>
        <taxon>Rhabditida</taxon>
        <taxon>Tylenchina</taxon>
        <taxon>Tylenchomorpha</taxon>
        <taxon>Sphaerularioidea</taxon>
        <taxon>Anguinidae</taxon>
        <taxon>Anguininae</taxon>
        <taxon>Ditylenchus</taxon>
    </lineage>
</organism>
<evidence type="ECO:0008006" key="4">
    <source>
        <dbReference type="Google" id="ProtNLM"/>
    </source>
</evidence>
<comment type="caution">
    <text evidence="2">The sequence shown here is derived from an EMBL/GenBank/DDBJ whole genome shotgun (WGS) entry which is preliminary data.</text>
</comment>
<feature type="signal peptide" evidence="1">
    <location>
        <begin position="1"/>
        <end position="24"/>
    </location>
</feature>